<gene>
    <name evidence="4" type="ORF">VQ02_20900</name>
</gene>
<dbReference type="EMBL" id="LABY01000152">
    <property type="protein sequence ID" value="KMO33467.1"/>
    <property type="molecule type" value="Genomic_DNA"/>
</dbReference>
<feature type="domain" description="Plasmid replication protein C N-terminal" evidence="2">
    <location>
        <begin position="12"/>
        <end position="185"/>
    </location>
</feature>
<dbReference type="NCBIfam" id="NF040974">
    <property type="entry name" value="RepABC_RepC"/>
    <property type="match status" value="1"/>
</dbReference>
<feature type="domain" description="Plasmid replication protein C C-terminal" evidence="3">
    <location>
        <begin position="298"/>
        <end position="397"/>
    </location>
</feature>
<dbReference type="AlphaFoldDB" id="A0A0J6SIE8"/>
<dbReference type="InterPro" id="IPR021760">
    <property type="entry name" value="RepC_C"/>
</dbReference>
<comment type="caution">
    <text evidence="4">The sequence shown here is derived from an EMBL/GenBank/DDBJ whole genome shotgun (WGS) entry which is preliminary data.</text>
</comment>
<organism evidence="4 5">
    <name type="scientific">Methylobacterium variabile</name>
    <dbReference type="NCBI Taxonomy" id="298794"/>
    <lineage>
        <taxon>Bacteria</taxon>
        <taxon>Pseudomonadati</taxon>
        <taxon>Pseudomonadota</taxon>
        <taxon>Alphaproteobacteria</taxon>
        <taxon>Hyphomicrobiales</taxon>
        <taxon>Methylobacteriaceae</taxon>
        <taxon>Methylobacterium</taxon>
    </lineage>
</organism>
<dbReference type="InterPro" id="IPR047611">
    <property type="entry name" value="RepABC_RepC"/>
</dbReference>
<sequence length="407" mass="43341">MTLHITTPFGRRSLTPAQIHAQVNADGCPRGTCVHKWTVFRDIATARLALGLSDRTLAVLDALLTFHPETALSLDGGPALVVYPSNAALGLRAHGIAEATLRRALAALVEAGLIIRRDSPNGKRYVRRGPGGAVAQAFGFDLSPLVARAAELAALAEAVRARALALRVARERVTLLRRDCVKLIQGLAEAAPDLAGPLRTRYEALVAVLPRAPDLDVLEDVGAGLAELATDLGKWLIARTKTPEASGSPDQGERHEQSSDSDDHDSEPATGPGRDDGPVPEKGRGARGPRPAPPDACPLGLVLEACPDILAYARDGVRSWRDLVAVTRFVRPMMGISPDAWRDACAVMGEEAAAVTVAAILQRAAHIRSPGGYLRALVDRRRSGRFSLEPVLRALQRERLRSGQVGA</sequence>
<evidence type="ECO:0000313" key="4">
    <source>
        <dbReference type="EMBL" id="KMO33467.1"/>
    </source>
</evidence>
<name>A0A0J6SIE8_9HYPH</name>
<feature type="region of interest" description="Disordered" evidence="1">
    <location>
        <begin position="242"/>
        <end position="294"/>
    </location>
</feature>
<keyword evidence="5" id="KW-1185">Reference proteome</keyword>
<accession>A0A0J6SIE8</accession>
<dbReference type="Proteomes" id="UP000035955">
    <property type="component" value="Unassembled WGS sequence"/>
</dbReference>
<dbReference type="Pfam" id="PF03428">
    <property type="entry name" value="RP-C"/>
    <property type="match status" value="1"/>
</dbReference>
<dbReference type="OrthoDB" id="7488837at2"/>
<evidence type="ECO:0000256" key="1">
    <source>
        <dbReference type="SAM" id="MobiDB-lite"/>
    </source>
</evidence>
<evidence type="ECO:0000259" key="2">
    <source>
        <dbReference type="Pfam" id="PF03428"/>
    </source>
</evidence>
<evidence type="ECO:0000313" key="5">
    <source>
        <dbReference type="Proteomes" id="UP000035955"/>
    </source>
</evidence>
<dbReference type="NCBIfam" id="NF010396">
    <property type="entry name" value="PRK13824.1"/>
    <property type="match status" value="1"/>
</dbReference>
<dbReference type="Pfam" id="PF11800">
    <property type="entry name" value="RP-C_C"/>
    <property type="match status" value="1"/>
</dbReference>
<evidence type="ECO:0000259" key="3">
    <source>
        <dbReference type="Pfam" id="PF11800"/>
    </source>
</evidence>
<reference evidence="4 5" key="1">
    <citation type="submission" date="2015-03" db="EMBL/GenBank/DDBJ databases">
        <title>Genome sequencing of Methylobacterium variabile DSM 16961.</title>
        <authorList>
            <person name="Chaudhry V."/>
            <person name="Patil P.B."/>
        </authorList>
    </citation>
    <scope>NUCLEOTIDE SEQUENCE [LARGE SCALE GENOMIC DNA]</scope>
    <source>
        <strain evidence="4 5">DSM 16961</strain>
    </source>
</reference>
<dbReference type="PATRIC" id="fig|298794.3.peg.1527"/>
<proteinExistence type="predicted"/>
<dbReference type="InterPro" id="IPR005090">
    <property type="entry name" value="RepC_N"/>
</dbReference>
<protein>
    <submittedName>
        <fullName evidence="4">Replication initiation protein RepC</fullName>
    </submittedName>
</protein>
<feature type="compositionally biased region" description="Basic and acidic residues" evidence="1">
    <location>
        <begin position="273"/>
        <end position="284"/>
    </location>
</feature>